<accession>A0ACB9SBQ1</accession>
<proteinExistence type="predicted"/>
<keyword evidence="2" id="KW-1185">Reference proteome</keyword>
<reference evidence="2" key="1">
    <citation type="journal article" date="2023" name="Front. Plant Sci.">
        <title>Chromosomal-level genome assembly of Melastoma candidum provides insights into trichome evolution.</title>
        <authorList>
            <person name="Zhong Y."/>
            <person name="Wu W."/>
            <person name="Sun C."/>
            <person name="Zou P."/>
            <person name="Liu Y."/>
            <person name="Dai S."/>
            <person name="Zhou R."/>
        </authorList>
    </citation>
    <scope>NUCLEOTIDE SEQUENCE [LARGE SCALE GENOMIC DNA]</scope>
</reference>
<dbReference type="Proteomes" id="UP001057402">
    <property type="component" value="Chromosome 1"/>
</dbReference>
<evidence type="ECO:0000313" key="2">
    <source>
        <dbReference type="Proteomes" id="UP001057402"/>
    </source>
</evidence>
<organism evidence="1 2">
    <name type="scientific">Melastoma candidum</name>
    <dbReference type="NCBI Taxonomy" id="119954"/>
    <lineage>
        <taxon>Eukaryota</taxon>
        <taxon>Viridiplantae</taxon>
        <taxon>Streptophyta</taxon>
        <taxon>Embryophyta</taxon>
        <taxon>Tracheophyta</taxon>
        <taxon>Spermatophyta</taxon>
        <taxon>Magnoliopsida</taxon>
        <taxon>eudicotyledons</taxon>
        <taxon>Gunneridae</taxon>
        <taxon>Pentapetalae</taxon>
        <taxon>rosids</taxon>
        <taxon>malvids</taxon>
        <taxon>Myrtales</taxon>
        <taxon>Melastomataceae</taxon>
        <taxon>Melastomatoideae</taxon>
        <taxon>Melastomateae</taxon>
        <taxon>Melastoma</taxon>
    </lineage>
</organism>
<name>A0ACB9SBQ1_9MYRT</name>
<sequence length="239" mass="25618">MRKRCDLCGCSQARVHCESDQASLCWSCDLEVHAANFLVEKHVRVLLCGSCSAPSPWKASGACLGSAATVCEVCFRHREAGVGVLSGEEMRGRVDHDVRDESEDGGEEDEAADESEEEEDGENQVVPWAFDAPPPSVDRSSSTGETGDEFGDVCESRMDWTQQIAHSDSTEQECGHSYATSAMTAWATGSSIPSCTDQPRGRGGLRTGQHLFSKGQKEGPNLAMMPTFPTAAIAVSRPG</sequence>
<dbReference type="EMBL" id="CM042880">
    <property type="protein sequence ID" value="KAI4388325.1"/>
    <property type="molecule type" value="Genomic_DNA"/>
</dbReference>
<comment type="caution">
    <text evidence="1">The sequence shown here is derived from an EMBL/GenBank/DDBJ whole genome shotgun (WGS) entry which is preliminary data.</text>
</comment>
<protein>
    <submittedName>
        <fullName evidence="1">Uncharacterized protein</fullName>
    </submittedName>
</protein>
<evidence type="ECO:0000313" key="1">
    <source>
        <dbReference type="EMBL" id="KAI4388325.1"/>
    </source>
</evidence>
<gene>
    <name evidence="1" type="ORF">MLD38_000663</name>
</gene>